<name>Q07YE5_SHEFN</name>
<dbReference type="CDD" id="cd00519">
    <property type="entry name" value="Lipase_3"/>
    <property type="match status" value="1"/>
</dbReference>
<dbReference type="EMBL" id="CP000447">
    <property type="protein sequence ID" value="ABI72969.1"/>
    <property type="molecule type" value="Genomic_DNA"/>
</dbReference>
<dbReference type="GeneID" id="41838510"/>
<dbReference type="InterPro" id="IPR051218">
    <property type="entry name" value="Sec_MonoDiacylglyc_Lipase"/>
</dbReference>
<dbReference type="InterPro" id="IPR002921">
    <property type="entry name" value="Fungal_lipase-type"/>
</dbReference>
<dbReference type="SUPFAM" id="SSF53474">
    <property type="entry name" value="alpha/beta-Hydrolases"/>
    <property type="match status" value="1"/>
</dbReference>
<dbReference type="eggNOG" id="COG3675">
    <property type="taxonomic scope" value="Bacteria"/>
</dbReference>
<proteinExistence type="predicted"/>
<dbReference type="OrthoDB" id="5522031at2"/>
<dbReference type="AlphaFoldDB" id="Q07YE5"/>
<dbReference type="KEGG" id="sfr:Sfri_3132"/>
<dbReference type="RefSeq" id="WP_011638575.1">
    <property type="nucleotide sequence ID" value="NC_008345.1"/>
</dbReference>
<dbReference type="GO" id="GO:0006629">
    <property type="term" value="P:lipid metabolic process"/>
    <property type="evidence" value="ECO:0007669"/>
    <property type="project" value="InterPro"/>
</dbReference>
<evidence type="ECO:0000313" key="3">
    <source>
        <dbReference type="Proteomes" id="UP000000684"/>
    </source>
</evidence>
<reference evidence="2 3" key="1">
    <citation type="submission" date="2006-08" db="EMBL/GenBank/DDBJ databases">
        <title>Complete sequence of Shewanella frigidimarina NCIMB 400.</title>
        <authorList>
            <consortium name="US DOE Joint Genome Institute"/>
            <person name="Copeland A."/>
            <person name="Lucas S."/>
            <person name="Lapidus A."/>
            <person name="Barry K."/>
            <person name="Detter J.C."/>
            <person name="Glavina del Rio T."/>
            <person name="Hammon N."/>
            <person name="Israni S."/>
            <person name="Dalin E."/>
            <person name="Tice H."/>
            <person name="Pitluck S."/>
            <person name="Fredrickson J.K."/>
            <person name="Kolker E."/>
            <person name="McCuel L.A."/>
            <person name="DiChristina T."/>
            <person name="Nealson K.H."/>
            <person name="Newman D."/>
            <person name="Tiedje J.M."/>
            <person name="Zhou J."/>
            <person name="Romine M.F."/>
            <person name="Culley D.E."/>
            <person name="Serres M."/>
            <person name="Chertkov O."/>
            <person name="Brettin T."/>
            <person name="Bruce D."/>
            <person name="Han C."/>
            <person name="Tapia R."/>
            <person name="Gilna P."/>
            <person name="Schmutz J."/>
            <person name="Larimer F."/>
            <person name="Land M."/>
            <person name="Hauser L."/>
            <person name="Kyrpides N."/>
            <person name="Mikhailova N."/>
            <person name="Richardson P."/>
        </authorList>
    </citation>
    <scope>NUCLEOTIDE SEQUENCE [LARGE SCALE GENOMIC DNA]</scope>
    <source>
        <strain evidence="2 3">NCIMB 400</strain>
    </source>
</reference>
<dbReference type="InterPro" id="IPR029058">
    <property type="entry name" value="AB_hydrolase_fold"/>
</dbReference>
<dbReference type="ESTHER" id="shefn-q07ye5">
    <property type="family name" value="Lipase_3"/>
</dbReference>
<organism evidence="2 3">
    <name type="scientific">Shewanella frigidimarina (strain NCIMB 400)</name>
    <dbReference type="NCBI Taxonomy" id="318167"/>
    <lineage>
        <taxon>Bacteria</taxon>
        <taxon>Pseudomonadati</taxon>
        <taxon>Pseudomonadota</taxon>
        <taxon>Gammaproteobacteria</taxon>
        <taxon>Alteromonadales</taxon>
        <taxon>Shewanellaceae</taxon>
        <taxon>Shewanella</taxon>
    </lineage>
</organism>
<feature type="domain" description="Fungal lipase-type" evidence="1">
    <location>
        <begin position="83"/>
        <end position="212"/>
    </location>
</feature>
<dbReference type="Proteomes" id="UP000000684">
    <property type="component" value="Chromosome"/>
</dbReference>
<evidence type="ECO:0000259" key="1">
    <source>
        <dbReference type="Pfam" id="PF01764"/>
    </source>
</evidence>
<gene>
    <name evidence="2" type="ordered locus">Sfri_3132</name>
</gene>
<accession>Q07YE5</accession>
<dbReference type="HOGENOM" id="CLU_062631_0_0_6"/>
<dbReference type="STRING" id="318167.Sfri_3132"/>
<sequence length="383" mass="42588">MNKLTPSMVAELSSIAYDVQKQSVLKRNIINVSINLEKHFNFNVSPKPVMGTSGGYVAKARNQQTGFALIGQGQSEQYKDDIVIAVRGTNFASLNDLSTDARASTSSTELGALVHSGFNSVFESMKKELLPYINMLPANATLHCVGHSLGGAIATLIADWAKQKLLNVKLYSIGAPKVGFADFALKHTNSLGQENIFRCTKGCDPVPMVPVWPFVHAPYNGYEYRVDNSGFVNPIKHKVKYYIEDMKSSDWNSYQRKISFNSHKRVTLDARLSHQVSRDLFWMNRLSEALLTLLRQLGHGIASRLQSGIANGLNFYDQIAMVLSDVTLHNATFTGQLNGLLAHMLVFAGHATRKVETLSYEFISWVFKKTIQVVNRLAREALN</sequence>
<evidence type="ECO:0000313" key="2">
    <source>
        <dbReference type="EMBL" id="ABI72969.1"/>
    </source>
</evidence>
<dbReference type="PANTHER" id="PTHR45856:SF24">
    <property type="entry name" value="FUNGAL LIPASE-LIKE DOMAIN-CONTAINING PROTEIN"/>
    <property type="match status" value="1"/>
</dbReference>
<dbReference type="PANTHER" id="PTHR45856">
    <property type="entry name" value="ALPHA/BETA-HYDROLASES SUPERFAMILY PROTEIN"/>
    <property type="match status" value="1"/>
</dbReference>
<keyword evidence="3" id="KW-1185">Reference proteome</keyword>
<dbReference type="Pfam" id="PF01764">
    <property type="entry name" value="Lipase_3"/>
    <property type="match status" value="1"/>
</dbReference>
<dbReference type="Gene3D" id="3.40.50.1820">
    <property type="entry name" value="alpha/beta hydrolase"/>
    <property type="match status" value="1"/>
</dbReference>
<protein>
    <submittedName>
        <fullName evidence="2">Lipase, class 3</fullName>
    </submittedName>
</protein>